<dbReference type="Proteomes" id="UP000823900">
    <property type="component" value="Unassembled WGS sequence"/>
</dbReference>
<keyword evidence="2" id="KW-0645">Protease</keyword>
<organism evidence="8 9">
    <name type="scientific">Candidatus Lachnoclostridium stercoravium</name>
    <dbReference type="NCBI Taxonomy" id="2838633"/>
    <lineage>
        <taxon>Bacteria</taxon>
        <taxon>Bacillati</taxon>
        <taxon>Bacillota</taxon>
        <taxon>Clostridia</taxon>
        <taxon>Lachnospirales</taxon>
        <taxon>Lachnospiraceae</taxon>
    </lineage>
</organism>
<proteinExistence type="inferred from homology"/>
<dbReference type="AlphaFoldDB" id="A0A9D2HKT0"/>
<keyword evidence="3" id="KW-0479">Metal-binding</keyword>
<dbReference type="Pfam" id="PF04002">
    <property type="entry name" value="RadC"/>
    <property type="match status" value="1"/>
</dbReference>
<protein>
    <submittedName>
        <fullName evidence="8">JAB domain-containing protein</fullName>
    </submittedName>
</protein>
<dbReference type="Gene3D" id="3.40.140.10">
    <property type="entry name" value="Cytidine Deaminase, domain 2"/>
    <property type="match status" value="1"/>
</dbReference>
<evidence type="ECO:0000256" key="3">
    <source>
        <dbReference type="ARBA" id="ARBA00022723"/>
    </source>
</evidence>
<reference evidence="8" key="2">
    <citation type="submission" date="2021-04" db="EMBL/GenBank/DDBJ databases">
        <authorList>
            <person name="Gilroy R."/>
        </authorList>
    </citation>
    <scope>NUCLEOTIDE SEQUENCE</scope>
    <source>
        <strain evidence="8">CHK178-16964</strain>
    </source>
</reference>
<dbReference type="CDD" id="cd08071">
    <property type="entry name" value="MPN_DUF2466"/>
    <property type="match status" value="1"/>
</dbReference>
<keyword evidence="5" id="KW-0862">Zinc</keyword>
<sequence length="176" mass="20084">MKVNLYDMVVDNDRIPYLKGSGRVSAGKRRIYTKPNQIAKLLRKCFKADQLLEEYIWLICFDTTMQCVGIFEISHGSCNQSILHIPQVLQRTLLSGASVIVLGHNHPSGIVIPSNEDIQMTRRLWIASNILDITLLDHIIVSGANKKEYCSLREIKAEIFEIREGNNRIKEIEEGF</sequence>
<dbReference type="EMBL" id="DWZA01000100">
    <property type="protein sequence ID" value="HJA72269.1"/>
    <property type="molecule type" value="Genomic_DNA"/>
</dbReference>
<dbReference type="InterPro" id="IPR001405">
    <property type="entry name" value="UPF0758"/>
</dbReference>
<evidence type="ECO:0000313" key="8">
    <source>
        <dbReference type="EMBL" id="HJA72269.1"/>
    </source>
</evidence>
<comment type="similarity">
    <text evidence="1">Belongs to the UPF0758 family.</text>
</comment>
<name>A0A9D2HKT0_9FIRM</name>
<evidence type="ECO:0000256" key="5">
    <source>
        <dbReference type="ARBA" id="ARBA00022833"/>
    </source>
</evidence>
<evidence type="ECO:0000256" key="6">
    <source>
        <dbReference type="ARBA" id="ARBA00023049"/>
    </source>
</evidence>
<accession>A0A9D2HKT0</accession>
<dbReference type="PROSITE" id="PS50249">
    <property type="entry name" value="MPN"/>
    <property type="match status" value="1"/>
</dbReference>
<dbReference type="PANTHER" id="PTHR30471">
    <property type="entry name" value="DNA REPAIR PROTEIN RADC"/>
    <property type="match status" value="1"/>
</dbReference>
<dbReference type="InterPro" id="IPR037518">
    <property type="entry name" value="MPN"/>
</dbReference>
<feature type="domain" description="MPN" evidence="7">
    <location>
        <begin position="31"/>
        <end position="155"/>
    </location>
</feature>
<keyword evidence="4" id="KW-0378">Hydrolase</keyword>
<evidence type="ECO:0000256" key="4">
    <source>
        <dbReference type="ARBA" id="ARBA00022801"/>
    </source>
</evidence>
<reference evidence="8" key="1">
    <citation type="journal article" date="2021" name="PeerJ">
        <title>Extensive microbial diversity within the chicken gut microbiome revealed by metagenomics and culture.</title>
        <authorList>
            <person name="Gilroy R."/>
            <person name="Ravi A."/>
            <person name="Getino M."/>
            <person name="Pursley I."/>
            <person name="Horton D.L."/>
            <person name="Alikhan N.F."/>
            <person name="Baker D."/>
            <person name="Gharbi K."/>
            <person name="Hall N."/>
            <person name="Watson M."/>
            <person name="Adriaenssens E.M."/>
            <person name="Foster-Nyarko E."/>
            <person name="Jarju S."/>
            <person name="Secka A."/>
            <person name="Antonio M."/>
            <person name="Oren A."/>
            <person name="Chaudhuri R.R."/>
            <person name="La Ragione R."/>
            <person name="Hildebrand F."/>
            <person name="Pallen M.J."/>
        </authorList>
    </citation>
    <scope>NUCLEOTIDE SEQUENCE</scope>
    <source>
        <strain evidence="8">CHK178-16964</strain>
    </source>
</reference>
<dbReference type="InterPro" id="IPR025657">
    <property type="entry name" value="RadC_JAB"/>
</dbReference>
<gene>
    <name evidence="8" type="ORF">IAA07_11970</name>
</gene>
<evidence type="ECO:0000259" key="7">
    <source>
        <dbReference type="PROSITE" id="PS50249"/>
    </source>
</evidence>
<dbReference type="GO" id="GO:0006508">
    <property type="term" value="P:proteolysis"/>
    <property type="evidence" value="ECO:0007669"/>
    <property type="project" value="UniProtKB-KW"/>
</dbReference>
<evidence type="ECO:0000256" key="1">
    <source>
        <dbReference type="ARBA" id="ARBA00010243"/>
    </source>
</evidence>
<dbReference type="GO" id="GO:0008237">
    <property type="term" value="F:metallopeptidase activity"/>
    <property type="evidence" value="ECO:0007669"/>
    <property type="project" value="UniProtKB-KW"/>
</dbReference>
<dbReference type="GO" id="GO:0046872">
    <property type="term" value="F:metal ion binding"/>
    <property type="evidence" value="ECO:0007669"/>
    <property type="project" value="UniProtKB-KW"/>
</dbReference>
<comment type="caution">
    <text evidence="8">The sequence shown here is derived from an EMBL/GenBank/DDBJ whole genome shotgun (WGS) entry which is preliminary data.</text>
</comment>
<evidence type="ECO:0000313" key="9">
    <source>
        <dbReference type="Proteomes" id="UP000823900"/>
    </source>
</evidence>
<evidence type="ECO:0000256" key="2">
    <source>
        <dbReference type="ARBA" id="ARBA00022670"/>
    </source>
</evidence>
<dbReference type="PANTHER" id="PTHR30471:SF3">
    <property type="entry name" value="UPF0758 PROTEIN YEES-RELATED"/>
    <property type="match status" value="1"/>
</dbReference>
<dbReference type="PROSITE" id="PS01302">
    <property type="entry name" value="UPF0758"/>
    <property type="match status" value="1"/>
</dbReference>
<dbReference type="InterPro" id="IPR020891">
    <property type="entry name" value="UPF0758_CS"/>
</dbReference>
<keyword evidence="6" id="KW-0482">Metalloprotease</keyword>